<dbReference type="InterPro" id="IPR019993">
    <property type="entry name" value="RecB_nuclease_TM0106_put"/>
</dbReference>
<dbReference type="Pfam" id="PF13482">
    <property type="entry name" value="RNase_H_2"/>
    <property type="match status" value="1"/>
</dbReference>
<dbReference type="InterPro" id="IPR038720">
    <property type="entry name" value="YprB_RNase_H-like_dom"/>
</dbReference>
<dbReference type="AlphaFoldDB" id="A0A852W1E4"/>
<dbReference type="EMBL" id="JACCCZ010000001">
    <property type="protein sequence ID" value="NYG02747.1"/>
    <property type="molecule type" value="Genomic_DNA"/>
</dbReference>
<dbReference type="RefSeq" id="WP_179761464.1">
    <property type="nucleotide sequence ID" value="NZ_BAAAJZ010000003.1"/>
</dbReference>
<keyword evidence="4" id="KW-1185">Reference proteome</keyword>
<reference evidence="3 4" key="1">
    <citation type="submission" date="2020-07" db="EMBL/GenBank/DDBJ databases">
        <title>Sequencing the genomes of 1000 actinobacteria strains.</title>
        <authorList>
            <person name="Klenk H.-P."/>
        </authorList>
    </citation>
    <scope>NUCLEOTIDE SEQUENCE [LARGE SCALE GENOMIC DNA]</scope>
    <source>
        <strain evidence="3 4">DSM 44749</strain>
    </source>
</reference>
<evidence type="ECO:0000256" key="1">
    <source>
        <dbReference type="SAM" id="MobiDB-lite"/>
    </source>
</evidence>
<gene>
    <name evidence="3" type="ORF">HDA37_003032</name>
</gene>
<evidence type="ECO:0000313" key="3">
    <source>
        <dbReference type="EMBL" id="NYG02747.1"/>
    </source>
</evidence>
<feature type="region of interest" description="Disordered" evidence="1">
    <location>
        <begin position="151"/>
        <end position="176"/>
    </location>
</feature>
<organism evidence="3 4">
    <name type="scientific">Pseudonocardia alni</name>
    <name type="common">Amycolata alni</name>
    <dbReference type="NCBI Taxonomy" id="33907"/>
    <lineage>
        <taxon>Bacteria</taxon>
        <taxon>Bacillati</taxon>
        <taxon>Actinomycetota</taxon>
        <taxon>Actinomycetes</taxon>
        <taxon>Pseudonocardiales</taxon>
        <taxon>Pseudonocardiaceae</taxon>
        <taxon>Pseudonocardia</taxon>
    </lineage>
</organism>
<dbReference type="NCBIfam" id="TIGR03491">
    <property type="entry name" value="TM0106 family RecB-like putative nuclease"/>
    <property type="match status" value="1"/>
</dbReference>
<feature type="domain" description="YprB ribonuclease H-like" evidence="2">
    <location>
        <begin position="477"/>
        <end position="557"/>
    </location>
</feature>
<protein>
    <submittedName>
        <fullName evidence="3">RecB family nuclease</fullName>
    </submittedName>
</protein>
<dbReference type="Proteomes" id="UP000549695">
    <property type="component" value="Unassembled WGS sequence"/>
</dbReference>
<evidence type="ECO:0000313" key="4">
    <source>
        <dbReference type="Proteomes" id="UP000549695"/>
    </source>
</evidence>
<evidence type="ECO:0000259" key="2">
    <source>
        <dbReference type="Pfam" id="PF13482"/>
    </source>
</evidence>
<accession>A0A852W1E4</accession>
<comment type="caution">
    <text evidence="3">The sequence shown here is derived from an EMBL/GenBank/DDBJ whole genome shotgun (WGS) entry which is preliminary data.</text>
</comment>
<proteinExistence type="predicted"/>
<name>A0A852W1E4_PSEA5</name>
<feature type="compositionally biased region" description="Basic and acidic residues" evidence="1">
    <location>
        <begin position="166"/>
        <end position="176"/>
    </location>
</feature>
<sequence>MSTSTGPRTAPRVLLDAAALSGCRRRVHLDHDPSAAERPRALPDPAIEQRRADAAAHRVRIGELLARTWGADWASTWPDGMAGPTGTGVGPRAARAERTAELVAAGAPLVWGAVLPVDGDRRGTAELLVRTPAGGYVPLLVVRRRITDPGEGARTTAVTDPWPQRARHDPDRKVRSQPRDLLALAQLTRLLEAAGWAPPESAPRLGGVIGLDADVVVWHDLRAGHWPGGRSTLEEYDARFTDRAAVARAAATGGPALAAPSRITECRRCPWWPTCEAELEQVDDVSLVAHGETARLLRESGVATVAGLAALDPADPPAELTGPLPGPPFTDLVALARARRRGLAVARRVPRVPVTRADVEVDVDMESFGESGAYLWGALLTLPGGARDGDPEPGYRAFATWDPLPTRDEGRSFGEFWTWFAGLRAATLASGRTFAAYCYNEQAENRWMIASAQRFAGMPGVPTEAEVRAFVADPCWVDLYGVVSTWFLCSQGKGLKKIAPAAGFSWRDPEAGGENSMRWYRDAVALDGGEPDPVQRERLLGYNTDDVLATHALREWMSSDRVLEVPLVSELRDLA</sequence>
<dbReference type="GeneID" id="98052772"/>